<reference evidence="3" key="2">
    <citation type="submission" date="2022-01" db="EMBL/GenBank/DDBJ databases">
        <authorList>
            <person name="Yamashiro T."/>
            <person name="Shiraishi A."/>
            <person name="Satake H."/>
            <person name="Nakayama K."/>
        </authorList>
    </citation>
    <scope>NUCLEOTIDE SEQUENCE</scope>
</reference>
<dbReference type="EMBL" id="BQNB010008968">
    <property type="protein sequence ID" value="GJS56890.1"/>
    <property type="molecule type" value="Genomic_DNA"/>
</dbReference>
<dbReference type="SUPFAM" id="SSF53098">
    <property type="entry name" value="Ribonuclease H-like"/>
    <property type="match status" value="1"/>
</dbReference>
<proteinExistence type="predicted"/>
<dbReference type="Proteomes" id="UP001151760">
    <property type="component" value="Unassembled WGS sequence"/>
</dbReference>
<evidence type="ECO:0000259" key="2">
    <source>
        <dbReference type="PROSITE" id="PS50994"/>
    </source>
</evidence>
<feature type="compositionally biased region" description="Basic residues" evidence="1">
    <location>
        <begin position="706"/>
        <end position="715"/>
    </location>
</feature>
<keyword evidence="3" id="KW-0548">Nucleotidyltransferase</keyword>
<dbReference type="InterPro" id="IPR039537">
    <property type="entry name" value="Retrotran_Ty1/copia-like"/>
</dbReference>
<dbReference type="Gene3D" id="3.30.420.10">
    <property type="entry name" value="Ribonuclease H-like superfamily/Ribonuclease H"/>
    <property type="match status" value="1"/>
</dbReference>
<sequence>MGTVLFGNDHFAAITGYRDYVQGNLTICHVYYIEGLGYNLFLVGQFCDGDLEVAFRSNTCYVWNLEGDDLLIGSRESNLYTISISELAASSPVYLVNWLLKFKYDKDHLCSSCEQGKSKKASFPSQLIPRTESKLELIHMDLCVPIRVESINGKKYILVIIDDYSRCTWVYFLRTKDEAPDTIINFINQVQRNLKAQILKIRTDNGTKIKNEKLRCSSCVLTTILEDSDKMLDTEDTIIFKLDSQEIVYTVNMFRDTLNLLVETLENPFVAPVNIEIIESFINMVGYQGVVDKVSAFYTKNLAQPWQTMFKVFNRCLTIRTYGHNQTKINILQLFHAVVNRMNVDYATLLWWDFKNCVSQKKNFIQYPHFTKLIIADLMKRFPSIPPRIEEDYHSSKDGIPLVSVYTMGNVIVQGMMIPDAFLTEEIRATDDDNEFETVFVNVVVPINQPQLVVSTQGTHSSSQKSLKITIRQKQVSKGEKDEQSYDDVDVFDNRLEPVDEKRDDEMGSLEIRTKEMQTLITTTPKAPRKILSSDKNIDQELTDNVTHKKVDQVLHEIIPQLSERATYDLIENNLKPSIAATIIKDRDAFRSEVPDLVSQEFNAQALTIIKELFKNYVQNNVIQVHHPTITTSTETTSSADLQHQLYLKMRSNLQDQADDPALWDALKRKFKKSSFSNTSCRDDEFHLQRHDDHQGDDAPPEGEKRVKRLKTSKS</sequence>
<dbReference type="GO" id="GO:0003964">
    <property type="term" value="F:RNA-directed DNA polymerase activity"/>
    <property type="evidence" value="ECO:0007669"/>
    <property type="project" value="UniProtKB-KW"/>
</dbReference>
<dbReference type="PROSITE" id="PS50994">
    <property type="entry name" value="INTEGRASE"/>
    <property type="match status" value="1"/>
</dbReference>
<feature type="compositionally biased region" description="Basic and acidic residues" evidence="1">
    <location>
        <begin position="681"/>
        <end position="705"/>
    </location>
</feature>
<dbReference type="PANTHER" id="PTHR42648:SF18">
    <property type="entry name" value="RETROTRANSPOSON, UNCLASSIFIED-LIKE PROTEIN"/>
    <property type="match status" value="1"/>
</dbReference>
<evidence type="ECO:0000256" key="1">
    <source>
        <dbReference type="SAM" id="MobiDB-lite"/>
    </source>
</evidence>
<evidence type="ECO:0000313" key="3">
    <source>
        <dbReference type="EMBL" id="GJS56890.1"/>
    </source>
</evidence>
<keyword evidence="3" id="KW-0808">Transferase</keyword>
<dbReference type="PANTHER" id="PTHR42648">
    <property type="entry name" value="TRANSPOSASE, PUTATIVE-RELATED"/>
    <property type="match status" value="1"/>
</dbReference>
<gene>
    <name evidence="3" type="ORF">Tco_0651674</name>
</gene>
<feature type="domain" description="Integrase catalytic" evidence="2">
    <location>
        <begin position="125"/>
        <end position="313"/>
    </location>
</feature>
<protein>
    <submittedName>
        <fullName evidence="3">RNA-directed DNA polymerase</fullName>
    </submittedName>
</protein>
<dbReference type="InterPro" id="IPR012337">
    <property type="entry name" value="RNaseH-like_sf"/>
</dbReference>
<dbReference type="Pfam" id="PF00665">
    <property type="entry name" value="rve"/>
    <property type="match status" value="1"/>
</dbReference>
<feature type="region of interest" description="Disordered" evidence="1">
    <location>
        <begin position="674"/>
        <end position="715"/>
    </location>
</feature>
<keyword evidence="4" id="KW-1185">Reference proteome</keyword>
<keyword evidence="3" id="KW-0695">RNA-directed DNA polymerase</keyword>
<name>A0ABQ4WVG9_9ASTR</name>
<dbReference type="InterPro" id="IPR036397">
    <property type="entry name" value="RNaseH_sf"/>
</dbReference>
<dbReference type="InterPro" id="IPR001584">
    <property type="entry name" value="Integrase_cat-core"/>
</dbReference>
<reference evidence="3" key="1">
    <citation type="journal article" date="2022" name="Int. J. Mol. Sci.">
        <title>Draft Genome of Tanacetum Coccineum: Genomic Comparison of Closely Related Tanacetum-Family Plants.</title>
        <authorList>
            <person name="Yamashiro T."/>
            <person name="Shiraishi A."/>
            <person name="Nakayama K."/>
            <person name="Satake H."/>
        </authorList>
    </citation>
    <scope>NUCLEOTIDE SEQUENCE</scope>
</reference>
<organism evidence="3 4">
    <name type="scientific">Tanacetum coccineum</name>
    <dbReference type="NCBI Taxonomy" id="301880"/>
    <lineage>
        <taxon>Eukaryota</taxon>
        <taxon>Viridiplantae</taxon>
        <taxon>Streptophyta</taxon>
        <taxon>Embryophyta</taxon>
        <taxon>Tracheophyta</taxon>
        <taxon>Spermatophyta</taxon>
        <taxon>Magnoliopsida</taxon>
        <taxon>eudicotyledons</taxon>
        <taxon>Gunneridae</taxon>
        <taxon>Pentapetalae</taxon>
        <taxon>asterids</taxon>
        <taxon>campanulids</taxon>
        <taxon>Asterales</taxon>
        <taxon>Asteraceae</taxon>
        <taxon>Asteroideae</taxon>
        <taxon>Anthemideae</taxon>
        <taxon>Anthemidinae</taxon>
        <taxon>Tanacetum</taxon>
    </lineage>
</organism>
<evidence type="ECO:0000313" key="4">
    <source>
        <dbReference type="Proteomes" id="UP001151760"/>
    </source>
</evidence>
<comment type="caution">
    <text evidence="3">The sequence shown here is derived from an EMBL/GenBank/DDBJ whole genome shotgun (WGS) entry which is preliminary data.</text>
</comment>
<accession>A0ABQ4WVG9</accession>